<evidence type="ECO:0000313" key="2">
    <source>
        <dbReference type="EMBL" id="CAB4184345.1"/>
    </source>
</evidence>
<evidence type="ECO:0000313" key="1">
    <source>
        <dbReference type="EMBL" id="CAB4172079.1"/>
    </source>
</evidence>
<evidence type="ECO:0000313" key="3">
    <source>
        <dbReference type="EMBL" id="CAB4200462.1"/>
    </source>
</evidence>
<gene>
    <name evidence="2" type="ORF">UFOVP1097_53</name>
    <name evidence="3" type="ORF">UFOVP1349_47</name>
    <name evidence="4" type="ORF">UFOVP1456_27</name>
    <name evidence="1" type="ORF">UFOVP925_53</name>
</gene>
<protein>
    <submittedName>
        <fullName evidence="4">Uncharacterized protein</fullName>
    </submittedName>
</protein>
<sequence>MTLAIAAQRIHIADSNGNPIVGAKLYVYTAGTTTLASIYSDEGLSVSMTNPLSGVNASDASGYFPRAYLAAGSYKLRAVTSADVLIWQDDNIDTGLSAGTGALPISRGGTGATTAAAARAALDVPANSELTAITTQIATITTSLAGLVLPPQGYLTLTSATPSILSDVTAATSVYYTPLIGGQIPIYSGSTFTNTAFTELTLALNANHLASTIYDLFVINDGGTIRLVTGPAWNTSTAGSGSRGSGAGTTELEKVLGFYVNKNAMTARYGATTVAVLARQATYVGSIFMDGTNGQVTCHRSYGQSRKWGIWNYYNRKKIYLKAGDATASWSYGTGTFRASNNSTSNSLTVFSGLAEEIYEALAGQNITGTAQLVGFRVGIGWNSTTTASGYTAKSATNQGATEQSASAYHDNVPNLGIDVVTLLELGQTSSDTFLGGEDDSRLSVKWWG</sequence>
<name>A0A6J5SIU4_9CAUD</name>
<proteinExistence type="predicted"/>
<dbReference type="EMBL" id="LR796876">
    <property type="protein sequence ID" value="CAB4172079.1"/>
    <property type="molecule type" value="Genomic_DNA"/>
</dbReference>
<reference evidence="4" key="1">
    <citation type="submission" date="2020-05" db="EMBL/GenBank/DDBJ databases">
        <authorList>
            <person name="Chiriac C."/>
            <person name="Salcher M."/>
            <person name="Ghai R."/>
            <person name="Kavagutti S V."/>
        </authorList>
    </citation>
    <scope>NUCLEOTIDE SEQUENCE</scope>
</reference>
<dbReference type="EMBL" id="LR797404">
    <property type="protein sequence ID" value="CAB4214284.1"/>
    <property type="molecule type" value="Genomic_DNA"/>
</dbReference>
<evidence type="ECO:0000313" key="4">
    <source>
        <dbReference type="EMBL" id="CAB4214284.1"/>
    </source>
</evidence>
<organism evidence="4">
    <name type="scientific">uncultured Caudovirales phage</name>
    <dbReference type="NCBI Taxonomy" id="2100421"/>
    <lineage>
        <taxon>Viruses</taxon>
        <taxon>Duplodnaviria</taxon>
        <taxon>Heunggongvirae</taxon>
        <taxon>Uroviricota</taxon>
        <taxon>Caudoviricetes</taxon>
        <taxon>Peduoviridae</taxon>
        <taxon>Maltschvirus</taxon>
        <taxon>Maltschvirus maltsch</taxon>
    </lineage>
</organism>
<dbReference type="EMBL" id="LR797048">
    <property type="protein sequence ID" value="CAB4184345.1"/>
    <property type="molecule type" value="Genomic_DNA"/>
</dbReference>
<accession>A0A6J5SIU4</accession>
<dbReference type="EMBL" id="LR797291">
    <property type="protein sequence ID" value="CAB4200462.1"/>
    <property type="molecule type" value="Genomic_DNA"/>
</dbReference>